<name>A0A4Y7PEY6_9AGAM</name>
<dbReference type="GO" id="GO:0003676">
    <property type="term" value="F:nucleic acid binding"/>
    <property type="evidence" value="ECO:0007669"/>
    <property type="project" value="InterPro"/>
</dbReference>
<dbReference type="InterPro" id="IPR058913">
    <property type="entry name" value="Integrase_dom_put"/>
</dbReference>
<evidence type="ECO:0000313" key="3">
    <source>
        <dbReference type="EMBL" id="TDL13372.1"/>
    </source>
</evidence>
<evidence type="ECO:0000259" key="2">
    <source>
        <dbReference type="Pfam" id="PF24764"/>
    </source>
</evidence>
<proteinExistence type="predicted"/>
<feature type="region of interest" description="Disordered" evidence="1">
    <location>
        <begin position="79"/>
        <end position="103"/>
    </location>
</feature>
<dbReference type="VEuPathDB" id="FungiDB:BD410DRAFT_685902"/>
<feature type="non-terminal residue" evidence="3">
    <location>
        <position position="272"/>
    </location>
</feature>
<dbReference type="Gene3D" id="3.30.420.10">
    <property type="entry name" value="Ribonuclease H-like superfamily/Ribonuclease H"/>
    <property type="match status" value="1"/>
</dbReference>
<reference evidence="3 4" key="1">
    <citation type="submission" date="2018-06" db="EMBL/GenBank/DDBJ databases">
        <title>A transcriptomic atlas of mushroom development highlights an independent origin of complex multicellularity.</title>
        <authorList>
            <consortium name="DOE Joint Genome Institute"/>
            <person name="Krizsan K."/>
            <person name="Almasi E."/>
            <person name="Merenyi Z."/>
            <person name="Sahu N."/>
            <person name="Viragh M."/>
            <person name="Koszo T."/>
            <person name="Mondo S."/>
            <person name="Kiss B."/>
            <person name="Balint B."/>
            <person name="Kues U."/>
            <person name="Barry K."/>
            <person name="Hegedus J.C."/>
            <person name="Henrissat B."/>
            <person name="Johnson J."/>
            <person name="Lipzen A."/>
            <person name="Ohm R."/>
            <person name="Nagy I."/>
            <person name="Pangilinan J."/>
            <person name="Yan J."/>
            <person name="Xiong Y."/>
            <person name="Grigoriev I.V."/>
            <person name="Hibbett D.S."/>
            <person name="Nagy L.G."/>
        </authorList>
    </citation>
    <scope>NUCLEOTIDE SEQUENCE [LARGE SCALE GENOMIC DNA]</scope>
    <source>
        <strain evidence="3 4">SZMC22713</strain>
    </source>
</reference>
<evidence type="ECO:0000256" key="1">
    <source>
        <dbReference type="SAM" id="MobiDB-lite"/>
    </source>
</evidence>
<dbReference type="Pfam" id="PF24764">
    <property type="entry name" value="rva_4"/>
    <property type="match status" value="1"/>
</dbReference>
<organism evidence="3 4">
    <name type="scientific">Rickenella mellea</name>
    <dbReference type="NCBI Taxonomy" id="50990"/>
    <lineage>
        <taxon>Eukaryota</taxon>
        <taxon>Fungi</taxon>
        <taxon>Dikarya</taxon>
        <taxon>Basidiomycota</taxon>
        <taxon>Agaricomycotina</taxon>
        <taxon>Agaricomycetes</taxon>
        <taxon>Hymenochaetales</taxon>
        <taxon>Rickenellaceae</taxon>
        <taxon>Rickenella</taxon>
    </lineage>
</organism>
<gene>
    <name evidence="3" type="ORF">BD410DRAFT_685902</name>
</gene>
<sequence length="272" mass="30810">LDTIRTAFNELGGCVRRALHTQLGDRQRLIQQREAAVQLLQAGERVRDHHLHSSLIPAEEYAIFRRGIQEMIDALDQASIQSHDSPDAPPPLLSISNSTGQRGRPRIDLNREFLEAAANLRGTSDLAKVFHCSSRTVRRRMLDYGLSNPGVPVYIEYEADDGNIVRFYNEVQQPPNAAGSLSDNELDIVIRQILEIFPTFGRSMITGHLRYLGHQIPRERIRASYMRVVFHAFIDGYSRFITGIRASNNNRAQTVLDLFLDIIEMHGVPSRV</sequence>
<feature type="non-terminal residue" evidence="3">
    <location>
        <position position="1"/>
    </location>
</feature>
<dbReference type="OrthoDB" id="2686689at2759"/>
<dbReference type="AlphaFoldDB" id="A0A4Y7PEY6"/>
<dbReference type="InterPro" id="IPR012337">
    <property type="entry name" value="RNaseH-like_sf"/>
</dbReference>
<dbReference type="InterPro" id="IPR036397">
    <property type="entry name" value="RNaseH_sf"/>
</dbReference>
<feature type="domain" description="Integrase core" evidence="2">
    <location>
        <begin position="226"/>
        <end position="272"/>
    </location>
</feature>
<evidence type="ECO:0000313" key="4">
    <source>
        <dbReference type="Proteomes" id="UP000294933"/>
    </source>
</evidence>
<dbReference type="EMBL" id="ML170676">
    <property type="protein sequence ID" value="TDL13372.1"/>
    <property type="molecule type" value="Genomic_DNA"/>
</dbReference>
<keyword evidence="4" id="KW-1185">Reference proteome</keyword>
<dbReference type="SUPFAM" id="SSF53098">
    <property type="entry name" value="Ribonuclease H-like"/>
    <property type="match status" value="1"/>
</dbReference>
<dbReference type="Proteomes" id="UP000294933">
    <property type="component" value="Unassembled WGS sequence"/>
</dbReference>
<accession>A0A4Y7PEY6</accession>
<dbReference type="STRING" id="50990.A0A4Y7PEY6"/>
<protein>
    <recommendedName>
        <fullName evidence="2">Integrase core domain-containing protein</fullName>
    </recommendedName>
</protein>